<evidence type="ECO:0008006" key="3">
    <source>
        <dbReference type="Google" id="ProtNLM"/>
    </source>
</evidence>
<name>A0ABW5W989_9PSEU</name>
<gene>
    <name evidence="1" type="ORF">ACFS2C_10420</name>
</gene>
<evidence type="ECO:0000313" key="2">
    <source>
        <dbReference type="Proteomes" id="UP001597478"/>
    </source>
</evidence>
<comment type="caution">
    <text evidence="1">The sequence shown here is derived from an EMBL/GenBank/DDBJ whole genome shotgun (WGS) entry which is preliminary data.</text>
</comment>
<evidence type="ECO:0000313" key="1">
    <source>
        <dbReference type="EMBL" id="MFD2799806.1"/>
    </source>
</evidence>
<sequence length="106" mass="10599">MCDTHHDLHGDPEAMRRFAERTAALSLPGVTSGPSVCAGGLPGCATFTAADLASTTTLASVLAETGEALATLRQAALVAAEDYLATDRAGTQAIGVATAVVIVEAS</sequence>
<accession>A0ABW5W989</accession>
<keyword evidence="2" id="KW-1185">Reference proteome</keyword>
<reference evidence="2" key="1">
    <citation type="journal article" date="2019" name="Int. J. Syst. Evol. Microbiol.">
        <title>The Global Catalogue of Microorganisms (GCM) 10K type strain sequencing project: providing services to taxonomists for standard genome sequencing and annotation.</title>
        <authorList>
            <consortium name="The Broad Institute Genomics Platform"/>
            <consortium name="The Broad Institute Genome Sequencing Center for Infectious Disease"/>
            <person name="Wu L."/>
            <person name="Ma J."/>
        </authorList>
    </citation>
    <scope>NUCLEOTIDE SEQUENCE [LARGE SCALE GENOMIC DNA]</scope>
    <source>
        <strain evidence="2">IBRC-M 10906</strain>
    </source>
</reference>
<dbReference type="Proteomes" id="UP001597478">
    <property type="component" value="Unassembled WGS sequence"/>
</dbReference>
<protein>
    <recommendedName>
        <fullName evidence="3">ESX-1 secretion-associated protein</fullName>
    </recommendedName>
</protein>
<dbReference type="RefSeq" id="WP_377391956.1">
    <property type="nucleotide sequence ID" value="NZ_JBHSAN010000027.1"/>
</dbReference>
<organism evidence="1 2">
    <name type="scientific">Prauserella oleivorans</name>
    <dbReference type="NCBI Taxonomy" id="1478153"/>
    <lineage>
        <taxon>Bacteria</taxon>
        <taxon>Bacillati</taxon>
        <taxon>Actinomycetota</taxon>
        <taxon>Actinomycetes</taxon>
        <taxon>Pseudonocardiales</taxon>
        <taxon>Pseudonocardiaceae</taxon>
        <taxon>Prauserella</taxon>
    </lineage>
</organism>
<dbReference type="EMBL" id="JBHUOF010000012">
    <property type="protein sequence ID" value="MFD2799806.1"/>
    <property type="molecule type" value="Genomic_DNA"/>
</dbReference>
<proteinExistence type="predicted"/>